<feature type="compositionally biased region" description="Polar residues" evidence="1">
    <location>
        <begin position="128"/>
        <end position="137"/>
    </location>
</feature>
<feature type="compositionally biased region" description="Basic and acidic residues" evidence="1">
    <location>
        <begin position="461"/>
        <end position="477"/>
    </location>
</feature>
<gene>
    <name evidence="2" type="ORF">BSL78_02127</name>
</gene>
<comment type="caution">
    <text evidence="2">The sequence shown here is derived from an EMBL/GenBank/DDBJ whole genome shotgun (WGS) entry which is preliminary data.</text>
</comment>
<feature type="compositionally biased region" description="Acidic residues" evidence="1">
    <location>
        <begin position="687"/>
        <end position="697"/>
    </location>
</feature>
<feature type="region of interest" description="Disordered" evidence="1">
    <location>
        <begin position="530"/>
        <end position="602"/>
    </location>
</feature>
<sequence>MSQSYSSPVYQELQDEQLCNPNDPDTDTLGEETSSSLSEDWDFLAPLLKDKGLTEDPQPKTMDDNLRQKLEQLQLSEPSEDENEEPPEVQETANLVVYLESNPADGIPEVLSEDEDKRDQELDEFYSKVSQSYSSPVCQELQDEQLCNPNDPDTDTLGEETSSSVSEDGDFLAPLLKDKGLTEDPQPKTMDENLRQKLEQLQISEPSEDENEEPPEVQETANLVMYLESNPVDGIPEGLSEDEDKRDTEFAPHVGLHTPPSLTDAENPTEGDEGYKEDRDREELDKENLSLQSSESTDESSSSGEYEPDARDELLPIEEDDANQMDKAFETLGDSQSQPEEEGAANHEEHIEWVKPVYYEEQVVEKYEEDVNYDIYLQSHEVIEYTVPLDTSAWERIKEDIEPGEEELTDEHVPKELDANQMPVDMDEDDKTVSSDDYGTEETSEGLFQKDEKQLSISEDSDPHTEHPAGDHEKLEPADNDEDSHESVVIHQVCLESRQVAFDDDSRTLPKEMETIELTLDVGFSEEINDIVDDSGGRKNEIRHDLAGQREEENTADTGDRKNVIDINKAEPTCREKTSSECSDASMDTDPKEDGEPESKDLLHLMVAKAFAPKLEANSNEDVSDPPIEPEQISDKHKGFLLALMGKKADVSPTSAVDPMNERSSNIADPEGLAENKDKNQRQLSEPSEDENEEPPEVQETANLVVYQESNPAEGIPEVLSEDEDKRDQELDEFYIKMSQSYSSPVYQELQDEQLCNPNDPDTDTLGEETSSSVSEDGDFLAPF</sequence>
<feature type="region of interest" description="Disordered" evidence="1">
    <location>
        <begin position="1"/>
        <end position="349"/>
    </location>
</feature>
<feature type="region of interest" description="Disordered" evidence="1">
    <location>
        <begin position="651"/>
        <end position="784"/>
    </location>
</feature>
<feature type="region of interest" description="Disordered" evidence="1">
    <location>
        <begin position="400"/>
        <end position="487"/>
    </location>
</feature>
<dbReference type="AlphaFoldDB" id="A0A2G8LL70"/>
<protein>
    <submittedName>
        <fullName evidence="2">Uncharacterized protein</fullName>
    </submittedName>
</protein>
<dbReference type="EMBL" id="MRZV01000044">
    <property type="protein sequence ID" value="PIK60952.1"/>
    <property type="molecule type" value="Genomic_DNA"/>
</dbReference>
<evidence type="ECO:0000313" key="2">
    <source>
        <dbReference type="EMBL" id="PIK60952.1"/>
    </source>
</evidence>
<feature type="compositionally biased region" description="Basic and acidic residues" evidence="1">
    <location>
        <begin position="535"/>
        <end position="579"/>
    </location>
</feature>
<feature type="compositionally biased region" description="Acidic residues" evidence="1">
    <location>
        <begin position="206"/>
        <end position="216"/>
    </location>
</feature>
<dbReference type="Proteomes" id="UP000230750">
    <property type="component" value="Unassembled WGS sequence"/>
</dbReference>
<feature type="compositionally biased region" description="Acidic residues" evidence="1">
    <location>
        <begin position="78"/>
        <end position="88"/>
    </location>
</feature>
<feature type="compositionally biased region" description="Basic and acidic residues" evidence="1">
    <location>
        <begin position="176"/>
        <end position="198"/>
    </location>
</feature>
<accession>A0A2G8LL70</accession>
<feature type="region of interest" description="Disordered" evidence="1">
    <location>
        <begin position="614"/>
        <end position="636"/>
    </location>
</feature>
<name>A0A2G8LL70_STIJA</name>
<feature type="compositionally biased region" description="Basic and acidic residues" evidence="1">
    <location>
        <begin position="48"/>
        <end position="70"/>
    </location>
</feature>
<feature type="compositionally biased region" description="Low complexity" evidence="1">
    <location>
        <begin position="290"/>
        <end position="305"/>
    </location>
</feature>
<evidence type="ECO:0000313" key="3">
    <source>
        <dbReference type="Proteomes" id="UP000230750"/>
    </source>
</evidence>
<evidence type="ECO:0000256" key="1">
    <source>
        <dbReference type="SAM" id="MobiDB-lite"/>
    </source>
</evidence>
<feature type="compositionally biased region" description="Basic and acidic residues" evidence="1">
    <location>
        <begin position="589"/>
        <end position="602"/>
    </location>
</feature>
<organism evidence="2 3">
    <name type="scientific">Stichopus japonicus</name>
    <name type="common">Sea cucumber</name>
    <dbReference type="NCBI Taxonomy" id="307972"/>
    <lineage>
        <taxon>Eukaryota</taxon>
        <taxon>Metazoa</taxon>
        <taxon>Echinodermata</taxon>
        <taxon>Eleutherozoa</taxon>
        <taxon>Echinozoa</taxon>
        <taxon>Holothuroidea</taxon>
        <taxon>Aspidochirotacea</taxon>
        <taxon>Aspidochirotida</taxon>
        <taxon>Stichopodidae</taxon>
        <taxon>Apostichopus</taxon>
    </lineage>
</organism>
<keyword evidence="3" id="KW-1185">Reference proteome</keyword>
<reference evidence="2 3" key="1">
    <citation type="journal article" date="2017" name="PLoS Biol.">
        <title>The sea cucumber genome provides insights into morphological evolution and visceral regeneration.</title>
        <authorList>
            <person name="Zhang X."/>
            <person name="Sun L."/>
            <person name="Yuan J."/>
            <person name="Sun Y."/>
            <person name="Gao Y."/>
            <person name="Zhang L."/>
            <person name="Li S."/>
            <person name="Dai H."/>
            <person name="Hamel J.F."/>
            <person name="Liu C."/>
            <person name="Yu Y."/>
            <person name="Liu S."/>
            <person name="Lin W."/>
            <person name="Guo K."/>
            <person name="Jin S."/>
            <person name="Xu P."/>
            <person name="Storey K.B."/>
            <person name="Huan P."/>
            <person name="Zhang T."/>
            <person name="Zhou Y."/>
            <person name="Zhang J."/>
            <person name="Lin C."/>
            <person name="Li X."/>
            <person name="Xing L."/>
            <person name="Huo D."/>
            <person name="Sun M."/>
            <person name="Wang L."/>
            <person name="Mercier A."/>
            <person name="Li F."/>
            <person name="Yang H."/>
            <person name="Xiang J."/>
        </authorList>
    </citation>
    <scope>NUCLEOTIDE SEQUENCE [LARGE SCALE GENOMIC DNA]</scope>
    <source>
        <strain evidence="2">Shaxun</strain>
        <tissue evidence="2">Muscle</tissue>
    </source>
</reference>
<feature type="compositionally biased region" description="Basic and acidic residues" evidence="1">
    <location>
        <begin position="273"/>
        <end position="288"/>
    </location>
</feature>
<proteinExistence type="predicted"/>